<dbReference type="PANTHER" id="PTHR38440:SF1">
    <property type="entry name" value="UPF0398 PROTEIN SPR0331"/>
    <property type="match status" value="1"/>
</dbReference>
<dbReference type="OrthoDB" id="3231229at2"/>
<dbReference type="RefSeq" id="WP_066883220.1">
    <property type="nucleotide sequence ID" value="NZ_LAXD01000001.1"/>
</dbReference>
<dbReference type="STRING" id="1469144.LI90_94"/>
<sequence length="160" mass="17468">MTRIGITGHSSLPEDTAALVYRALREGLEPYARNGLHGITCLAHGADQIFARAVLDAGGEYEVILPAPDYREAKVKPHNLAEFDELLAKAVQVTYMPFEKSGREAYMAASKELIRHSERLFAVWDGQPSSGYGGTADVVEAARKAGLPVDVFWPAGARRR</sequence>
<dbReference type="Gene3D" id="3.40.50.450">
    <property type="match status" value="1"/>
</dbReference>
<protein>
    <recommendedName>
        <fullName evidence="3">DUF1273 family protein</fullName>
    </recommendedName>
</protein>
<dbReference type="SUPFAM" id="SSF102405">
    <property type="entry name" value="MCP/YpsA-like"/>
    <property type="match status" value="1"/>
</dbReference>
<dbReference type="PANTHER" id="PTHR38440">
    <property type="entry name" value="UPF0398 PROTEIN YPSA"/>
    <property type="match status" value="1"/>
</dbReference>
<dbReference type="EMBL" id="LAXD01000001">
    <property type="protein sequence ID" value="KWW98473.1"/>
    <property type="molecule type" value="Genomic_DNA"/>
</dbReference>
<accession>A0A132ML13</accession>
<evidence type="ECO:0000313" key="2">
    <source>
        <dbReference type="Proteomes" id="UP000070188"/>
    </source>
</evidence>
<evidence type="ECO:0000313" key="1">
    <source>
        <dbReference type="EMBL" id="KWW98473.1"/>
    </source>
</evidence>
<reference evidence="2" key="1">
    <citation type="submission" date="2015-04" db="EMBL/GenBank/DDBJ databases">
        <title>Physiological reanalysis, assessment of diazotrophy, and genome sequences of multiple isolates of Streptomyces thermoautotrophicus.</title>
        <authorList>
            <person name="MacKellar D.C."/>
            <person name="Lieber L."/>
            <person name="Norman J."/>
            <person name="Bolger A."/>
            <person name="Tobin C."/>
            <person name="Murray J.W."/>
            <person name="Chang R."/>
            <person name="Ford T."/>
            <person name="Nguyen P.Q."/>
            <person name="Woodward J."/>
            <person name="Permingeat H."/>
            <person name="Joshi N.S."/>
            <person name="Silver P.A."/>
            <person name="Usadel B."/>
            <person name="Rutherford A.W."/>
            <person name="Friesen M."/>
            <person name="Prell J."/>
        </authorList>
    </citation>
    <scope>NUCLEOTIDE SEQUENCE [LARGE SCALE GENOMIC DNA]</scope>
    <source>
        <strain evidence="2">H1</strain>
    </source>
</reference>
<dbReference type="InterPro" id="IPR010697">
    <property type="entry name" value="YspA"/>
</dbReference>
<keyword evidence="2" id="KW-1185">Reference proteome</keyword>
<gene>
    <name evidence="1" type="ORF">LI90_94</name>
</gene>
<comment type="caution">
    <text evidence="1">The sequence shown here is derived from an EMBL/GenBank/DDBJ whole genome shotgun (WGS) entry which is preliminary data.</text>
</comment>
<evidence type="ECO:0008006" key="3">
    <source>
        <dbReference type="Google" id="ProtNLM"/>
    </source>
</evidence>
<dbReference type="Proteomes" id="UP000070188">
    <property type="component" value="Unassembled WGS sequence"/>
</dbReference>
<dbReference type="PATRIC" id="fig|1469144.10.peg.164"/>
<dbReference type="AlphaFoldDB" id="A0A132ML13"/>
<name>A0A132ML13_9ACTN</name>
<organism evidence="1 2">
    <name type="scientific">Carbonactinospora thermoautotrophica</name>
    <dbReference type="NCBI Taxonomy" id="1469144"/>
    <lineage>
        <taxon>Bacteria</taxon>
        <taxon>Bacillati</taxon>
        <taxon>Actinomycetota</taxon>
        <taxon>Actinomycetes</taxon>
        <taxon>Kitasatosporales</taxon>
        <taxon>Carbonactinosporaceae</taxon>
        <taxon>Carbonactinospora</taxon>
    </lineage>
</organism>
<proteinExistence type="predicted"/>